<evidence type="ECO:0000313" key="2">
    <source>
        <dbReference type="Proteomes" id="UP000663421"/>
    </source>
</evidence>
<accession>A0ABX6W4A2</accession>
<dbReference type="NCBIfam" id="NF038082">
    <property type="entry name" value="phiSA1p31"/>
    <property type="match status" value="1"/>
</dbReference>
<keyword evidence="2" id="KW-1185">Reference proteome</keyword>
<dbReference type="Proteomes" id="UP000663421">
    <property type="component" value="Chromosome"/>
</dbReference>
<reference evidence="1 2" key="1">
    <citation type="submission" date="2020-11" db="EMBL/GenBank/DDBJ databases">
        <title>Complete genome sequence unveiled secondary metabolic potentials in Streptomyces solisilvae HNM0141.</title>
        <authorList>
            <person name="Huang X."/>
        </authorList>
    </citation>
    <scope>NUCLEOTIDE SEQUENCE [LARGE SCALE GENOMIC DNA]</scope>
    <source>
        <strain evidence="1 2">HNM0141</strain>
    </source>
</reference>
<sequence>MAEFKVGDKVRVLSGGEGEITYGPVNSTFDRYTLFVVKQDGDKERAYQVSDLDPIVTDPRREVVARALATATVGHRAVIAADIEAEYGRADAILAALNAMEAPAEPRPLAAGDQIRILRDRLCGAEVRNGDILTVREVRSHGPQVLTDAPGSADGEGRWYFSMSFEGTGWERVTGDTETIDGVTYDLNARYEDRAGDIWARQDDGLWWVDQWSSGRMATIDTHPDTDNESYRDYTLVNVVDTFGPLTRI</sequence>
<gene>
    <name evidence="1" type="ORF">I1A49_16490</name>
</gene>
<organism evidence="1 2">
    <name type="scientific">Streptomyces malaysiensis</name>
    <dbReference type="NCBI Taxonomy" id="92644"/>
    <lineage>
        <taxon>Bacteria</taxon>
        <taxon>Bacillati</taxon>
        <taxon>Actinomycetota</taxon>
        <taxon>Actinomycetes</taxon>
        <taxon>Kitasatosporales</taxon>
        <taxon>Streptomycetaceae</taxon>
        <taxon>Streptomyces</taxon>
        <taxon>Streptomyces violaceusniger group</taxon>
    </lineage>
</organism>
<dbReference type="EMBL" id="CP065050">
    <property type="protein sequence ID" value="QPI56325.1"/>
    <property type="molecule type" value="Genomic_DNA"/>
</dbReference>
<protein>
    <submittedName>
        <fullName evidence="1">PhiSA1p31-related protein</fullName>
    </submittedName>
</protein>
<name>A0ABX6W4A2_STRMQ</name>
<proteinExistence type="predicted"/>
<evidence type="ECO:0000313" key="1">
    <source>
        <dbReference type="EMBL" id="QPI56325.1"/>
    </source>
</evidence>